<feature type="domain" description="Tyrosine specific protein phosphatases" evidence="6">
    <location>
        <begin position="50"/>
        <end position="108"/>
    </location>
</feature>
<dbReference type="CDD" id="cd14498">
    <property type="entry name" value="DSP"/>
    <property type="match status" value="1"/>
</dbReference>
<dbReference type="SMART" id="SM00195">
    <property type="entry name" value="DSPc"/>
    <property type="match status" value="1"/>
</dbReference>
<dbReference type="Gene3D" id="3.90.190.10">
    <property type="entry name" value="Protein tyrosine phosphatase superfamily"/>
    <property type="match status" value="1"/>
</dbReference>
<accession>A0A7S1TFV9</accession>
<dbReference type="PANTHER" id="PTHR10159">
    <property type="entry name" value="DUAL SPECIFICITY PROTEIN PHOSPHATASE"/>
    <property type="match status" value="1"/>
</dbReference>
<evidence type="ECO:0000313" key="7">
    <source>
        <dbReference type="EMBL" id="CAD9233281.1"/>
    </source>
</evidence>
<evidence type="ECO:0000256" key="4">
    <source>
        <dbReference type="ARBA" id="ARBA00022912"/>
    </source>
</evidence>
<dbReference type="PROSITE" id="PS50054">
    <property type="entry name" value="TYR_PHOSPHATASE_DUAL"/>
    <property type="match status" value="1"/>
</dbReference>
<dbReference type="InterPro" id="IPR000340">
    <property type="entry name" value="Dual-sp_phosphatase_cat-dom"/>
</dbReference>
<reference evidence="7" key="1">
    <citation type="submission" date="2021-01" db="EMBL/GenBank/DDBJ databases">
        <authorList>
            <person name="Corre E."/>
            <person name="Pelletier E."/>
            <person name="Niang G."/>
            <person name="Scheremetjew M."/>
            <person name="Finn R."/>
            <person name="Kale V."/>
            <person name="Holt S."/>
            <person name="Cochrane G."/>
            <person name="Meng A."/>
            <person name="Brown T."/>
            <person name="Cohen L."/>
        </authorList>
    </citation>
    <scope>NUCLEOTIDE SEQUENCE</scope>
    <source>
        <strain evidence="7">SAG 36.94</strain>
    </source>
</reference>
<gene>
    <name evidence="7" type="ORF">CCAE0312_LOCUS5367</name>
</gene>
<dbReference type="InterPro" id="IPR029021">
    <property type="entry name" value="Prot-tyrosine_phosphatase-like"/>
</dbReference>
<dbReference type="InterPro" id="IPR016130">
    <property type="entry name" value="Tyr_Pase_AS"/>
</dbReference>
<dbReference type="PROSITE" id="PS50056">
    <property type="entry name" value="TYR_PHOSPHATASE_2"/>
    <property type="match status" value="1"/>
</dbReference>
<dbReference type="InterPro" id="IPR000387">
    <property type="entry name" value="Tyr_Pase_dom"/>
</dbReference>
<dbReference type="GO" id="GO:0043409">
    <property type="term" value="P:negative regulation of MAPK cascade"/>
    <property type="evidence" value="ECO:0007669"/>
    <property type="project" value="TreeGrafter"/>
</dbReference>
<dbReference type="SMART" id="SM00404">
    <property type="entry name" value="PTPc_motif"/>
    <property type="match status" value="1"/>
</dbReference>
<evidence type="ECO:0000256" key="3">
    <source>
        <dbReference type="ARBA" id="ARBA00022801"/>
    </source>
</evidence>
<comment type="similarity">
    <text evidence="1">Belongs to the protein-tyrosine phosphatase family. Non-receptor class dual specificity subfamily.</text>
</comment>
<dbReference type="EC" id="3.1.3.48" evidence="2"/>
<feature type="domain" description="Tyrosine-protein phosphatase" evidence="5">
    <location>
        <begin position="1"/>
        <end position="130"/>
    </location>
</feature>
<keyword evidence="3" id="KW-0378">Hydrolase</keyword>
<dbReference type="AlphaFoldDB" id="A0A7S1TFV9"/>
<dbReference type="EMBL" id="HBGH01009621">
    <property type="protein sequence ID" value="CAD9233281.1"/>
    <property type="molecule type" value="Transcribed_RNA"/>
</dbReference>
<dbReference type="PROSITE" id="PS00383">
    <property type="entry name" value="TYR_PHOSPHATASE_1"/>
    <property type="match status" value="1"/>
</dbReference>
<evidence type="ECO:0000256" key="1">
    <source>
        <dbReference type="ARBA" id="ARBA00008601"/>
    </source>
</evidence>
<protein>
    <recommendedName>
        <fullName evidence="2">protein-tyrosine-phosphatase</fullName>
        <ecNumber evidence="2">3.1.3.48</ecNumber>
    </recommendedName>
</protein>
<sequence length="144" mass="15977">MEISNKSMTGNNAVVNCAGADIETGPNFYGPDFDYMQIDARDSREYNILEQHFDEVRAFIEAGTKESDRTMVHCVAGINRSGVLTTAYCLLHGNQSLLDTLRAVSSRRRCILSNLGFRLQLIRFAKKHGRLGSLTSCSSSIEPL</sequence>
<name>A0A7S1TFV9_9RHOD</name>
<organism evidence="7">
    <name type="scientific">Compsopogon caeruleus</name>
    <dbReference type="NCBI Taxonomy" id="31354"/>
    <lineage>
        <taxon>Eukaryota</taxon>
        <taxon>Rhodophyta</taxon>
        <taxon>Compsopogonophyceae</taxon>
        <taxon>Compsopogonales</taxon>
        <taxon>Compsopogonaceae</taxon>
        <taxon>Compsopogon</taxon>
    </lineage>
</organism>
<evidence type="ECO:0000259" key="5">
    <source>
        <dbReference type="PROSITE" id="PS50054"/>
    </source>
</evidence>
<dbReference type="GO" id="GO:0004725">
    <property type="term" value="F:protein tyrosine phosphatase activity"/>
    <property type="evidence" value="ECO:0007669"/>
    <property type="project" value="UniProtKB-EC"/>
</dbReference>
<keyword evidence="4" id="KW-0904">Protein phosphatase</keyword>
<evidence type="ECO:0000259" key="6">
    <source>
        <dbReference type="PROSITE" id="PS50056"/>
    </source>
</evidence>
<dbReference type="GO" id="GO:0005737">
    <property type="term" value="C:cytoplasm"/>
    <property type="evidence" value="ECO:0007669"/>
    <property type="project" value="TreeGrafter"/>
</dbReference>
<dbReference type="Pfam" id="PF00782">
    <property type="entry name" value="DSPc"/>
    <property type="match status" value="1"/>
</dbReference>
<dbReference type="SUPFAM" id="SSF52799">
    <property type="entry name" value="(Phosphotyrosine protein) phosphatases II"/>
    <property type="match status" value="1"/>
</dbReference>
<proteinExistence type="inferred from homology"/>
<dbReference type="PANTHER" id="PTHR10159:SF519">
    <property type="entry name" value="DUAL SPECIFICITY PROTEIN PHOSPHATASE MPK3"/>
    <property type="match status" value="1"/>
</dbReference>
<evidence type="ECO:0000256" key="2">
    <source>
        <dbReference type="ARBA" id="ARBA00013064"/>
    </source>
</evidence>
<dbReference type="InterPro" id="IPR003595">
    <property type="entry name" value="Tyr_Pase_cat"/>
</dbReference>
<dbReference type="InterPro" id="IPR020422">
    <property type="entry name" value="TYR_PHOSPHATASE_DUAL_dom"/>
</dbReference>